<organism evidence="1 2">
    <name type="scientific">Lagenidium giganteum</name>
    <dbReference type="NCBI Taxonomy" id="4803"/>
    <lineage>
        <taxon>Eukaryota</taxon>
        <taxon>Sar</taxon>
        <taxon>Stramenopiles</taxon>
        <taxon>Oomycota</taxon>
        <taxon>Peronosporomycetes</taxon>
        <taxon>Pythiales</taxon>
        <taxon>Pythiaceae</taxon>
    </lineage>
</organism>
<name>A0AAV2YZF9_9STRA</name>
<dbReference type="EMBL" id="DAKRPA010000082">
    <property type="protein sequence ID" value="DAZ99460.1"/>
    <property type="molecule type" value="Genomic_DNA"/>
</dbReference>
<reference evidence="1" key="1">
    <citation type="submission" date="2022-11" db="EMBL/GenBank/DDBJ databases">
        <authorList>
            <person name="Morgan W.R."/>
            <person name="Tartar A."/>
        </authorList>
    </citation>
    <scope>NUCLEOTIDE SEQUENCE</scope>
    <source>
        <strain evidence="1">ARSEF 373</strain>
    </source>
</reference>
<evidence type="ECO:0000313" key="2">
    <source>
        <dbReference type="Proteomes" id="UP001146120"/>
    </source>
</evidence>
<dbReference type="Proteomes" id="UP001146120">
    <property type="component" value="Unassembled WGS sequence"/>
</dbReference>
<sequence length="105" mass="11810">MEQYRQTLLGRALADVLGALASEIPDEIEKPLEPLPPMYTHQSMDLTAKVESFNRFMGKWSLQVQLTPDSLTLDQNLVDLHLPTTESSMEMLVKMEEAHSAVGRP</sequence>
<gene>
    <name evidence="1" type="ORF">N0F65_001645</name>
</gene>
<protein>
    <submittedName>
        <fullName evidence="1">Uncharacterized protein</fullName>
    </submittedName>
</protein>
<comment type="caution">
    <text evidence="1">The sequence shown here is derived from an EMBL/GenBank/DDBJ whole genome shotgun (WGS) entry which is preliminary data.</text>
</comment>
<reference evidence="1" key="2">
    <citation type="journal article" date="2023" name="Microbiol Resour">
        <title>Decontamination and Annotation of the Draft Genome Sequence of the Oomycete Lagenidium giganteum ARSEF 373.</title>
        <authorList>
            <person name="Morgan W.R."/>
            <person name="Tartar A."/>
        </authorList>
    </citation>
    <scope>NUCLEOTIDE SEQUENCE</scope>
    <source>
        <strain evidence="1">ARSEF 373</strain>
    </source>
</reference>
<keyword evidence="2" id="KW-1185">Reference proteome</keyword>
<evidence type="ECO:0000313" key="1">
    <source>
        <dbReference type="EMBL" id="DAZ99460.1"/>
    </source>
</evidence>
<proteinExistence type="predicted"/>
<accession>A0AAV2YZF9</accession>
<dbReference type="AlphaFoldDB" id="A0AAV2YZF9"/>